<dbReference type="InterPro" id="IPR036365">
    <property type="entry name" value="PGBD-like_sf"/>
</dbReference>
<dbReference type="PANTHER" id="PTHR30469:SF15">
    <property type="entry name" value="HLYD FAMILY OF SECRETION PROTEINS"/>
    <property type="match status" value="1"/>
</dbReference>
<dbReference type="Pfam" id="PF01471">
    <property type="entry name" value="PG_binding_1"/>
    <property type="match status" value="1"/>
</dbReference>
<protein>
    <recommendedName>
        <fullName evidence="1">Peptidoglycan binding-like domain-containing protein</fullName>
    </recommendedName>
</protein>
<evidence type="ECO:0000259" key="1">
    <source>
        <dbReference type="Pfam" id="PF01471"/>
    </source>
</evidence>
<sequence length="359" mass="36488">MRWRRGAGAVVALVVAVPLAVGVAYAVRAEPTATTTPTAPIATGTATATRGTLTRTVRVEGTLAYTGTYAVDYQGVPGVLTAAAAPGTTVGRGGILFRVSDAPVRLLLGDVPVYRDFRSGMSDGPDVRQLEANLAAMGLRPGTVDRHFSAATAAAIRRWEASWGRGAYARTGRLTQGQVVFLPAPLRVTATQARVGAAVAPGATVLAGTSTNRAVVASLDTAARGRVRVGDEVRVSLPDTAAVPGRVTAIGQVATAPAGDEQQANPDAATVQITVTLSLPRGFSLDEAPVTVDVTTGQQRDVLLLPIAALLAAPGGGYQVRLAGGGTAPVEPGRFDESTGQVEIVSGLADGQSVEVPAS</sequence>
<dbReference type="PANTHER" id="PTHR30469">
    <property type="entry name" value="MULTIDRUG RESISTANCE PROTEIN MDTA"/>
    <property type="match status" value="1"/>
</dbReference>
<dbReference type="InterPro" id="IPR002477">
    <property type="entry name" value="Peptidoglycan-bd-like"/>
</dbReference>
<dbReference type="Gene3D" id="1.10.101.10">
    <property type="entry name" value="PGBD-like superfamily/PGBD"/>
    <property type="match status" value="1"/>
</dbReference>
<evidence type="ECO:0000313" key="2">
    <source>
        <dbReference type="EMBL" id="GIF76439.1"/>
    </source>
</evidence>
<name>A0ABQ4CYS7_9ACTN</name>
<gene>
    <name evidence="2" type="ORF">Asi02nite_59570</name>
</gene>
<comment type="caution">
    <text evidence="2">The sequence shown here is derived from an EMBL/GenBank/DDBJ whole genome shotgun (WGS) entry which is preliminary data.</text>
</comment>
<organism evidence="2 3">
    <name type="scientific">Asanoa siamensis</name>
    <dbReference type="NCBI Taxonomy" id="926357"/>
    <lineage>
        <taxon>Bacteria</taxon>
        <taxon>Bacillati</taxon>
        <taxon>Actinomycetota</taxon>
        <taxon>Actinomycetes</taxon>
        <taxon>Micromonosporales</taxon>
        <taxon>Micromonosporaceae</taxon>
        <taxon>Asanoa</taxon>
    </lineage>
</organism>
<dbReference type="SUPFAM" id="SSF47090">
    <property type="entry name" value="PGBD-like"/>
    <property type="match status" value="1"/>
</dbReference>
<proteinExistence type="predicted"/>
<dbReference type="Gene3D" id="2.40.420.20">
    <property type="match status" value="1"/>
</dbReference>
<dbReference type="EMBL" id="BONE01000061">
    <property type="protein sequence ID" value="GIF76439.1"/>
    <property type="molecule type" value="Genomic_DNA"/>
</dbReference>
<dbReference type="InterPro" id="IPR036366">
    <property type="entry name" value="PGBDSf"/>
</dbReference>
<dbReference type="Proteomes" id="UP000604117">
    <property type="component" value="Unassembled WGS sequence"/>
</dbReference>
<feature type="domain" description="Peptidoglycan binding-like" evidence="1">
    <location>
        <begin position="124"/>
        <end position="160"/>
    </location>
</feature>
<evidence type="ECO:0000313" key="3">
    <source>
        <dbReference type="Proteomes" id="UP000604117"/>
    </source>
</evidence>
<accession>A0ABQ4CYS7</accession>
<keyword evidence="3" id="KW-1185">Reference proteome</keyword>
<reference evidence="2 3" key="1">
    <citation type="submission" date="2021-01" db="EMBL/GenBank/DDBJ databases">
        <title>Whole genome shotgun sequence of Asanoa siamensis NBRC 107932.</title>
        <authorList>
            <person name="Komaki H."/>
            <person name="Tamura T."/>
        </authorList>
    </citation>
    <scope>NUCLEOTIDE SEQUENCE [LARGE SCALE GENOMIC DNA]</scope>
    <source>
        <strain evidence="2 3">NBRC 107932</strain>
    </source>
</reference>
<dbReference type="RefSeq" id="WP_203717313.1">
    <property type="nucleotide sequence ID" value="NZ_BONE01000061.1"/>
</dbReference>